<proteinExistence type="predicted"/>
<keyword evidence="2" id="KW-0732">Signal</keyword>
<feature type="signal peptide" evidence="2">
    <location>
        <begin position="1"/>
        <end position="21"/>
    </location>
</feature>
<gene>
    <name evidence="3" type="ORF">CANARDRAFT_24865</name>
</gene>
<dbReference type="EMBL" id="KV453862">
    <property type="protein sequence ID" value="ODV83629.1"/>
    <property type="molecule type" value="Genomic_DNA"/>
</dbReference>
<evidence type="ECO:0000256" key="1">
    <source>
        <dbReference type="SAM" id="MobiDB-lite"/>
    </source>
</evidence>
<dbReference type="AlphaFoldDB" id="A0A1E4SVV2"/>
<accession>A0A1E4SVV2</accession>
<evidence type="ECO:0000313" key="4">
    <source>
        <dbReference type="Proteomes" id="UP000094801"/>
    </source>
</evidence>
<protein>
    <submittedName>
        <fullName evidence="3">Uncharacterized protein</fullName>
    </submittedName>
</protein>
<evidence type="ECO:0000256" key="2">
    <source>
        <dbReference type="SAM" id="SignalP"/>
    </source>
</evidence>
<evidence type="ECO:0000313" key="3">
    <source>
        <dbReference type="EMBL" id="ODV83629.1"/>
    </source>
</evidence>
<name>A0A1E4SVV2_9ASCO</name>
<feature type="chain" id="PRO_5009162942" evidence="2">
    <location>
        <begin position="22"/>
        <end position="230"/>
    </location>
</feature>
<sequence length="230" mass="24611">MLNKFTLLSIVSLLVLNKAAAKLTEEDELLALAYDINYNADMWNDWFESDEGESYYEEYLAVQSSSGEAQTSFYLDLYSASPWTSRLDEEASFIHTNTDASGVIQSTEEFQEIATTDRSSYYGYMATSNTADDFASSIETEVAQVTDSSSSSDDVTESSANSATPTSTVKKTKSTDSTLETSTTSSKADSTTSDATSTKAESSSSAGGFALSVQTGALVGSVALFFGLLI</sequence>
<feature type="region of interest" description="Disordered" evidence="1">
    <location>
        <begin position="146"/>
        <end position="203"/>
    </location>
</feature>
<keyword evidence="4" id="KW-1185">Reference proteome</keyword>
<organism evidence="3 4">
    <name type="scientific">[Candida] arabinofermentans NRRL YB-2248</name>
    <dbReference type="NCBI Taxonomy" id="983967"/>
    <lineage>
        <taxon>Eukaryota</taxon>
        <taxon>Fungi</taxon>
        <taxon>Dikarya</taxon>
        <taxon>Ascomycota</taxon>
        <taxon>Saccharomycotina</taxon>
        <taxon>Pichiomycetes</taxon>
        <taxon>Pichiales</taxon>
        <taxon>Pichiaceae</taxon>
        <taxon>Ogataea</taxon>
        <taxon>Ogataea/Candida clade</taxon>
    </lineage>
</organism>
<reference evidence="4" key="1">
    <citation type="submission" date="2016-04" db="EMBL/GenBank/DDBJ databases">
        <title>Comparative genomics of biotechnologically important yeasts.</title>
        <authorList>
            <consortium name="DOE Joint Genome Institute"/>
            <person name="Riley R."/>
            <person name="Haridas S."/>
            <person name="Wolfe K.H."/>
            <person name="Lopes M.R."/>
            <person name="Hittinger C.T."/>
            <person name="Goker M."/>
            <person name="Salamov A."/>
            <person name="Wisecaver J."/>
            <person name="Long T.M."/>
            <person name="Aerts A.L."/>
            <person name="Barry K."/>
            <person name="Choi C."/>
            <person name="Clum A."/>
            <person name="Coughlan A.Y."/>
            <person name="Deshpande S."/>
            <person name="Douglass A.P."/>
            <person name="Hanson S.J."/>
            <person name="Klenk H.-P."/>
            <person name="Labutti K."/>
            <person name="Lapidus A."/>
            <person name="Lindquist E."/>
            <person name="Lipzen A."/>
            <person name="Meier-Kolthoff J.P."/>
            <person name="Ohm R.A."/>
            <person name="Otillar R.P."/>
            <person name="Pangilinan J."/>
            <person name="Peng Y."/>
            <person name="Rokas A."/>
            <person name="Rosa C.A."/>
            <person name="Scheuner C."/>
            <person name="Sibirny A.A."/>
            <person name="Slot J.C."/>
            <person name="Stielow J.B."/>
            <person name="Sun H."/>
            <person name="Kurtzman C.P."/>
            <person name="Blackwell M."/>
            <person name="Grigoriev I.V."/>
            <person name="Jeffries T.W."/>
        </authorList>
    </citation>
    <scope>NUCLEOTIDE SEQUENCE [LARGE SCALE GENOMIC DNA]</scope>
    <source>
        <strain evidence="4">NRRL YB-2248</strain>
    </source>
</reference>
<dbReference type="Proteomes" id="UP000094801">
    <property type="component" value="Unassembled WGS sequence"/>
</dbReference>